<keyword evidence="3 5" id="KW-1133">Transmembrane helix</keyword>
<dbReference type="Proteomes" id="UP001063350">
    <property type="component" value="Chromosome"/>
</dbReference>
<keyword evidence="1" id="KW-1003">Cell membrane</keyword>
<evidence type="ECO:0000256" key="3">
    <source>
        <dbReference type="ARBA" id="ARBA00022989"/>
    </source>
</evidence>
<evidence type="ECO:0000256" key="2">
    <source>
        <dbReference type="ARBA" id="ARBA00022692"/>
    </source>
</evidence>
<dbReference type="InterPro" id="IPR050768">
    <property type="entry name" value="UPF0353/GerABKA_families"/>
</dbReference>
<keyword evidence="2 5" id="KW-0812">Transmembrane</keyword>
<dbReference type="InterPro" id="IPR002035">
    <property type="entry name" value="VWF_A"/>
</dbReference>
<dbReference type="Gene3D" id="3.40.50.410">
    <property type="entry name" value="von Willebrand factor, type A domain"/>
    <property type="match status" value="1"/>
</dbReference>
<dbReference type="Pfam" id="PF07584">
    <property type="entry name" value="BatA"/>
    <property type="match status" value="1"/>
</dbReference>
<evidence type="ECO:0000256" key="4">
    <source>
        <dbReference type="ARBA" id="ARBA00023136"/>
    </source>
</evidence>
<dbReference type="Pfam" id="PF00092">
    <property type="entry name" value="VWA"/>
    <property type="match status" value="1"/>
</dbReference>
<dbReference type="KEGG" id="ddu:GF1_17790"/>
<organism evidence="7 8">
    <name type="scientific">Desulfolithobacter dissulfuricans</name>
    <dbReference type="NCBI Taxonomy" id="2795293"/>
    <lineage>
        <taxon>Bacteria</taxon>
        <taxon>Pseudomonadati</taxon>
        <taxon>Thermodesulfobacteriota</taxon>
        <taxon>Desulfobulbia</taxon>
        <taxon>Desulfobulbales</taxon>
        <taxon>Desulfobulbaceae</taxon>
        <taxon>Desulfolithobacter</taxon>
    </lineage>
</organism>
<dbReference type="SMART" id="SM00327">
    <property type="entry name" value="VWA"/>
    <property type="match status" value="1"/>
</dbReference>
<feature type="domain" description="VWFA" evidence="6">
    <location>
        <begin position="90"/>
        <end position="288"/>
    </location>
</feature>
<dbReference type="InterPro" id="IPR033881">
    <property type="entry name" value="vWA_BatA_type"/>
</dbReference>
<evidence type="ECO:0000256" key="5">
    <source>
        <dbReference type="SAM" id="Phobius"/>
    </source>
</evidence>
<reference evidence="7" key="1">
    <citation type="submission" date="2020-12" db="EMBL/GenBank/DDBJ databases">
        <title>Desulfobium dissulfuricans gen. nov., sp. nov., a novel mesophilic, sulfate-reducing bacterium isolated from a deep-sea hydrothermal vent.</title>
        <authorList>
            <person name="Hashimoto Y."/>
            <person name="Tame A."/>
            <person name="Sawayama S."/>
            <person name="Miyazaki J."/>
            <person name="Takai K."/>
            <person name="Nakagawa S."/>
        </authorList>
    </citation>
    <scope>NUCLEOTIDE SEQUENCE</scope>
    <source>
        <strain evidence="7">GF1</strain>
    </source>
</reference>
<evidence type="ECO:0000313" key="8">
    <source>
        <dbReference type="Proteomes" id="UP001063350"/>
    </source>
</evidence>
<dbReference type="InterPro" id="IPR024163">
    <property type="entry name" value="Aerotolerance_reg_N"/>
</dbReference>
<dbReference type="PANTHER" id="PTHR22550:SF5">
    <property type="entry name" value="LEUCINE ZIPPER PROTEIN 4"/>
    <property type="match status" value="1"/>
</dbReference>
<dbReference type="AlphaFoldDB" id="A0A915XKL4"/>
<feature type="transmembrane region" description="Helical" evidence="5">
    <location>
        <begin position="307"/>
        <end position="325"/>
    </location>
</feature>
<protein>
    <recommendedName>
        <fullName evidence="6">VWFA domain-containing protein</fullName>
    </recommendedName>
</protein>
<keyword evidence="8" id="KW-1185">Reference proteome</keyword>
<dbReference type="RefSeq" id="WP_267926153.1">
    <property type="nucleotide sequence ID" value="NZ_AP024233.1"/>
</dbReference>
<dbReference type="EMBL" id="AP024233">
    <property type="protein sequence ID" value="BCO09403.1"/>
    <property type="molecule type" value="Genomic_DNA"/>
</dbReference>
<dbReference type="PANTHER" id="PTHR22550">
    <property type="entry name" value="SPORE GERMINATION PROTEIN"/>
    <property type="match status" value="1"/>
</dbReference>
<proteinExistence type="predicted"/>
<sequence length="331" mass="36540">METFTFHNPQLLWLLLLLPLLGFLRGRRGPAPALVFSNVSQIATLAGVRKARPGKLLGLLRLAALGLLIIGLARPQMGNTTTEIQASGIDILLAVDVSGSMEALDFTLDNRRVNRLEVVKSVVSRFIGDRPNDRIGLLAFAGRPYLVCPLTLDHNWLQERLESLRIGMVEDGTAIGSAIASGANRLRDRDAKSRIMILLTDGMNNAGKASPLTAAEAAETLGIKVYTIGAGTRGEAPMPVRDQFGRRRLIRMKVDIDEKTLSRVAEITGARYFRATDTKSLEKIYDEINAMEATTRTIKHFSQYRELFHWFVLAALGLLAVELVVSRRRLP</sequence>
<accession>A0A915XKL4</accession>
<dbReference type="PROSITE" id="PS50234">
    <property type="entry name" value="VWFA"/>
    <property type="match status" value="1"/>
</dbReference>
<evidence type="ECO:0000313" key="7">
    <source>
        <dbReference type="EMBL" id="BCO09403.1"/>
    </source>
</evidence>
<keyword evidence="4 5" id="KW-0472">Membrane</keyword>
<dbReference type="InterPro" id="IPR036465">
    <property type="entry name" value="vWFA_dom_sf"/>
</dbReference>
<evidence type="ECO:0000259" key="6">
    <source>
        <dbReference type="PROSITE" id="PS50234"/>
    </source>
</evidence>
<dbReference type="SUPFAM" id="SSF53300">
    <property type="entry name" value="vWA-like"/>
    <property type="match status" value="1"/>
</dbReference>
<evidence type="ECO:0000256" key="1">
    <source>
        <dbReference type="ARBA" id="ARBA00022475"/>
    </source>
</evidence>
<gene>
    <name evidence="7" type="ORF">GF1_17790</name>
</gene>
<name>A0A915XKL4_9BACT</name>
<dbReference type="CDD" id="cd01467">
    <property type="entry name" value="vWA_BatA_type"/>
    <property type="match status" value="1"/>
</dbReference>